<keyword evidence="2" id="KW-1185">Reference proteome</keyword>
<dbReference type="EMBL" id="JAAIUW010000005">
    <property type="protein sequence ID" value="KAF7832517.1"/>
    <property type="molecule type" value="Genomic_DNA"/>
</dbReference>
<dbReference type="AlphaFoldDB" id="A0A835C8U0"/>
<gene>
    <name evidence="1" type="ORF">G2W53_014850</name>
</gene>
<protein>
    <submittedName>
        <fullName evidence="1">Uncharacterized protein</fullName>
    </submittedName>
</protein>
<dbReference type="Proteomes" id="UP000634136">
    <property type="component" value="Unassembled WGS sequence"/>
</dbReference>
<sequence length="122" mass="13726">MATDKSLGVVVSLHQISRRRCLIAADLAGENAEVFRESEGEEASATVEEEVFGLERQKLSPSKEDPWPSDRSLGTVVSLQQILLEKMQKWFGRVKEKKPPPSRNRKEFGLEVSHGNLMLYSV</sequence>
<accession>A0A835C8U0</accession>
<evidence type="ECO:0000313" key="1">
    <source>
        <dbReference type="EMBL" id="KAF7832517.1"/>
    </source>
</evidence>
<proteinExistence type="predicted"/>
<evidence type="ECO:0000313" key="2">
    <source>
        <dbReference type="Proteomes" id="UP000634136"/>
    </source>
</evidence>
<comment type="caution">
    <text evidence="1">The sequence shown here is derived from an EMBL/GenBank/DDBJ whole genome shotgun (WGS) entry which is preliminary data.</text>
</comment>
<reference evidence="1" key="1">
    <citation type="submission" date="2020-09" db="EMBL/GenBank/DDBJ databases">
        <title>Genome-Enabled Discovery of Anthraquinone Biosynthesis in Senna tora.</title>
        <authorList>
            <person name="Kang S.-H."/>
            <person name="Pandey R.P."/>
            <person name="Lee C.-M."/>
            <person name="Sim J.-S."/>
            <person name="Jeong J.-T."/>
            <person name="Choi B.-S."/>
            <person name="Jung M."/>
            <person name="Ginzburg D."/>
            <person name="Zhao K."/>
            <person name="Won S.Y."/>
            <person name="Oh T.-J."/>
            <person name="Yu Y."/>
            <person name="Kim N.-H."/>
            <person name="Lee O.R."/>
            <person name="Lee T.-H."/>
            <person name="Bashyal P."/>
            <person name="Kim T.-S."/>
            <person name="Lee W.-H."/>
            <person name="Kawkins C."/>
            <person name="Kim C.-K."/>
            <person name="Kim J.S."/>
            <person name="Ahn B.O."/>
            <person name="Rhee S.Y."/>
            <person name="Sohng J.K."/>
        </authorList>
    </citation>
    <scope>NUCLEOTIDE SEQUENCE</scope>
    <source>
        <tissue evidence="1">Leaf</tissue>
    </source>
</reference>
<name>A0A835C8U0_9FABA</name>
<organism evidence="1 2">
    <name type="scientific">Senna tora</name>
    <dbReference type="NCBI Taxonomy" id="362788"/>
    <lineage>
        <taxon>Eukaryota</taxon>
        <taxon>Viridiplantae</taxon>
        <taxon>Streptophyta</taxon>
        <taxon>Embryophyta</taxon>
        <taxon>Tracheophyta</taxon>
        <taxon>Spermatophyta</taxon>
        <taxon>Magnoliopsida</taxon>
        <taxon>eudicotyledons</taxon>
        <taxon>Gunneridae</taxon>
        <taxon>Pentapetalae</taxon>
        <taxon>rosids</taxon>
        <taxon>fabids</taxon>
        <taxon>Fabales</taxon>
        <taxon>Fabaceae</taxon>
        <taxon>Caesalpinioideae</taxon>
        <taxon>Cassia clade</taxon>
        <taxon>Senna</taxon>
    </lineage>
</organism>